<protein>
    <submittedName>
        <fullName evidence="2">Uncharacterized protein</fullName>
    </submittedName>
</protein>
<evidence type="ECO:0000256" key="1">
    <source>
        <dbReference type="SAM" id="MobiDB-lite"/>
    </source>
</evidence>
<organism evidence="2 3">
    <name type="scientific">Cherax quadricarinatus</name>
    <name type="common">Australian red claw crayfish</name>
    <dbReference type="NCBI Taxonomy" id="27406"/>
    <lineage>
        <taxon>Eukaryota</taxon>
        <taxon>Metazoa</taxon>
        <taxon>Ecdysozoa</taxon>
        <taxon>Arthropoda</taxon>
        <taxon>Crustacea</taxon>
        <taxon>Multicrustacea</taxon>
        <taxon>Malacostraca</taxon>
        <taxon>Eumalacostraca</taxon>
        <taxon>Eucarida</taxon>
        <taxon>Decapoda</taxon>
        <taxon>Pleocyemata</taxon>
        <taxon>Astacidea</taxon>
        <taxon>Parastacoidea</taxon>
        <taxon>Parastacidae</taxon>
        <taxon>Cherax</taxon>
    </lineage>
</organism>
<keyword evidence="3" id="KW-1185">Reference proteome</keyword>
<feature type="non-terminal residue" evidence="2">
    <location>
        <position position="1"/>
    </location>
</feature>
<reference evidence="2 3" key="1">
    <citation type="journal article" date="2024" name="BMC Genomics">
        <title>Genome assembly of redclaw crayfish (Cherax quadricarinatus) provides insights into its immune adaptation and hypoxia tolerance.</title>
        <authorList>
            <person name="Liu Z."/>
            <person name="Zheng J."/>
            <person name="Li H."/>
            <person name="Fang K."/>
            <person name="Wang S."/>
            <person name="He J."/>
            <person name="Zhou D."/>
            <person name="Weng S."/>
            <person name="Chi M."/>
            <person name="Gu Z."/>
            <person name="He J."/>
            <person name="Li F."/>
            <person name="Wang M."/>
        </authorList>
    </citation>
    <scope>NUCLEOTIDE SEQUENCE [LARGE SCALE GENOMIC DNA]</scope>
    <source>
        <strain evidence="2">ZL_2023a</strain>
    </source>
</reference>
<dbReference type="Proteomes" id="UP001445076">
    <property type="component" value="Unassembled WGS sequence"/>
</dbReference>
<sequence length="99" mass="10490">NKQESCQPSLNPPSSLFLTSHVLLLPSTATITGLGRTEEIFIETRPCGTSASTTFPLQITPSPPQILVPKRRGQAGVDGDQTRAATAVILQTTAAVLYN</sequence>
<name>A0AAW0VWA5_CHEQU</name>
<gene>
    <name evidence="2" type="ORF">OTU49_012890</name>
</gene>
<proteinExistence type="predicted"/>
<comment type="caution">
    <text evidence="2">The sequence shown here is derived from an EMBL/GenBank/DDBJ whole genome shotgun (WGS) entry which is preliminary data.</text>
</comment>
<evidence type="ECO:0000313" key="2">
    <source>
        <dbReference type="EMBL" id="KAK8721185.1"/>
    </source>
</evidence>
<dbReference type="EMBL" id="JARKIK010000116">
    <property type="protein sequence ID" value="KAK8721185.1"/>
    <property type="molecule type" value="Genomic_DNA"/>
</dbReference>
<evidence type="ECO:0000313" key="3">
    <source>
        <dbReference type="Proteomes" id="UP001445076"/>
    </source>
</evidence>
<accession>A0AAW0VWA5</accession>
<dbReference type="AlphaFoldDB" id="A0AAW0VWA5"/>
<feature type="region of interest" description="Disordered" evidence="1">
    <location>
        <begin position="52"/>
        <end position="79"/>
    </location>
</feature>